<dbReference type="OrthoDB" id="583431at2"/>
<dbReference type="EMBL" id="CP020772">
    <property type="protein sequence ID" value="ARI78529.1"/>
    <property type="molecule type" value="Genomic_DNA"/>
</dbReference>
<dbReference type="Pfam" id="PF19458">
    <property type="entry name" value="DUF5995"/>
    <property type="match status" value="1"/>
</dbReference>
<protein>
    <submittedName>
        <fullName evidence="1">Uncharacterized protein</fullName>
    </submittedName>
</protein>
<dbReference type="InterPro" id="IPR046037">
    <property type="entry name" value="DUF5995"/>
</dbReference>
<organism evidence="1 2">
    <name type="scientific">Halobacillus mangrovi</name>
    <dbReference type="NCBI Taxonomy" id="402384"/>
    <lineage>
        <taxon>Bacteria</taxon>
        <taxon>Bacillati</taxon>
        <taxon>Bacillota</taxon>
        <taxon>Bacilli</taxon>
        <taxon>Bacillales</taxon>
        <taxon>Bacillaceae</taxon>
        <taxon>Halobacillus</taxon>
    </lineage>
</organism>
<gene>
    <name evidence="1" type="ORF">HM131_17545</name>
</gene>
<accession>A0A1W5ZZ36</accession>
<keyword evidence="2" id="KW-1185">Reference proteome</keyword>
<dbReference type="AlphaFoldDB" id="A0A1W5ZZ36"/>
<dbReference type="Proteomes" id="UP000192527">
    <property type="component" value="Chromosome"/>
</dbReference>
<proteinExistence type="predicted"/>
<dbReference type="KEGG" id="hmn:HM131_17545"/>
<name>A0A1W5ZZ36_9BACI</name>
<reference evidence="1 2" key="1">
    <citation type="submission" date="2017-04" db="EMBL/GenBank/DDBJ databases">
        <title>The whole genome sequencing and assembly of Halobacillus mangrovi strain.</title>
        <authorList>
            <person name="Lee S.-J."/>
            <person name="Park M.-K."/>
            <person name="Kim J.-Y."/>
            <person name="Lee Y.-J."/>
            <person name="Yi H."/>
            <person name="Bahn Y.-S."/>
            <person name="Kim J.F."/>
            <person name="Lee D.-W."/>
        </authorList>
    </citation>
    <scope>NUCLEOTIDE SEQUENCE [LARGE SCALE GENOMIC DNA]</scope>
    <source>
        <strain evidence="1 2">KTB 131</strain>
    </source>
</reference>
<sequence>MAAQKNSFVLQDALLGINAHINRDLPIVLHKVLTEDQIWPDAHLMLHRRRDHERINDVLTDLVDLVQDELTHHYARLFKVIDFVMGRKDESFSAYFLSNCRTNVWYNTEILLDASDDEELMFHKERIDQEACTVAKQIADSRTFRLINKLAPLTRRLGWF</sequence>
<evidence type="ECO:0000313" key="1">
    <source>
        <dbReference type="EMBL" id="ARI78529.1"/>
    </source>
</evidence>
<evidence type="ECO:0000313" key="2">
    <source>
        <dbReference type="Proteomes" id="UP000192527"/>
    </source>
</evidence>